<comment type="similarity">
    <text evidence="1">Belongs to the YciI family.</text>
</comment>
<keyword evidence="4" id="KW-1185">Reference proteome</keyword>
<evidence type="ECO:0000256" key="1">
    <source>
        <dbReference type="ARBA" id="ARBA00007689"/>
    </source>
</evidence>
<dbReference type="InterPro" id="IPR011008">
    <property type="entry name" value="Dimeric_a/b-barrel"/>
</dbReference>
<protein>
    <recommendedName>
        <fullName evidence="2">YCII-related domain-containing protein</fullName>
    </recommendedName>
</protein>
<organism evidence="3 4">
    <name type="scientific">Frondihabitans cladoniiphilus</name>
    <dbReference type="NCBI Taxonomy" id="715785"/>
    <lineage>
        <taxon>Bacteria</taxon>
        <taxon>Bacillati</taxon>
        <taxon>Actinomycetota</taxon>
        <taxon>Actinomycetes</taxon>
        <taxon>Micrococcales</taxon>
        <taxon>Microbacteriaceae</taxon>
        <taxon>Frondihabitans</taxon>
    </lineage>
</organism>
<dbReference type="Proteomes" id="UP001501295">
    <property type="component" value="Unassembled WGS sequence"/>
</dbReference>
<gene>
    <name evidence="3" type="ORF">GCM10025780_35790</name>
</gene>
<sequence length="98" mass="10755">MTIYTVTYTYDENRADDRAGLLPEHRAWLTGKKDDGALIEAGVYTDSAMALLLFRFDSILTAERELDADPFAVAGLITSRVLHAWKPGWGPVAALAEA</sequence>
<dbReference type="EMBL" id="BAABLM010000012">
    <property type="protein sequence ID" value="GAA4686060.1"/>
    <property type="molecule type" value="Genomic_DNA"/>
</dbReference>
<dbReference type="InterPro" id="IPR005545">
    <property type="entry name" value="YCII"/>
</dbReference>
<dbReference type="Pfam" id="PF03795">
    <property type="entry name" value="YCII"/>
    <property type="match status" value="1"/>
</dbReference>
<dbReference type="RefSeq" id="WP_345377310.1">
    <property type="nucleotide sequence ID" value="NZ_BAABLM010000012.1"/>
</dbReference>
<proteinExistence type="inferred from homology"/>
<dbReference type="SUPFAM" id="SSF54909">
    <property type="entry name" value="Dimeric alpha+beta barrel"/>
    <property type="match status" value="1"/>
</dbReference>
<evidence type="ECO:0000313" key="4">
    <source>
        <dbReference type="Proteomes" id="UP001501295"/>
    </source>
</evidence>
<dbReference type="Gene3D" id="3.30.70.1060">
    <property type="entry name" value="Dimeric alpha+beta barrel"/>
    <property type="match status" value="1"/>
</dbReference>
<feature type="domain" description="YCII-related" evidence="2">
    <location>
        <begin position="4"/>
        <end position="86"/>
    </location>
</feature>
<accession>A0ABP8WBC5</accession>
<name>A0ABP8WBC5_9MICO</name>
<reference evidence="4" key="1">
    <citation type="journal article" date="2019" name="Int. J. Syst. Evol. Microbiol.">
        <title>The Global Catalogue of Microorganisms (GCM) 10K type strain sequencing project: providing services to taxonomists for standard genome sequencing and annotation.</title>
        <authorList>
            <consortium name="The Broad Institute Genomics Platform"/>
            <consortium name="The Broad Institute Genome Sequencing Center for Infectious Disease"/>
            <person name="Wu L."/>
            <person name="Ma J."/>
        </authorList>
    </citation>
    <scope>NUCLEOTIDE SEQUENCE [LARGE SCALE GENOMIC DNA]</scope>
    <source>
        <strain evidence="4">JCM 18956</strain>
    </source>
</reference>
<evidence type="ECO:0000313" key="3">
    <source>
        <dbReference type="EMBL" id="GAA4686060.1"/>
    </source>
</evidence>
<evidence type="ECO:0000259" key="2">
    <source>
        <dbReference type="Pfam" id="PF03795"/>
    </source>
</evidence>
<comment type="caution">
    <text evidence="3">The sequence shown here is derived from an EMBL/GenBank/DDBJ whole genome shotgun (WGS) entry which is preliminary data.</text>
</comment>